<name>A0A9Q1F8P1_SYNKA</name>
<evidence type="ECO:0000313" key="2">
    <source>
        <dbReference type="EMBL" id="KAJ8353350.1"/>
    </source>
</evidence>
<feature type="compositionally biased region" description="Polar residues" evidence="1">
    <location>
        <begin position="1"/>
        <end position="20"/>
    </location>
</feature>
<sequence>MEQQNQVEQTQKTFETRSQVSSKSSGKSSRSSASAAATKARAKAEAARVEVSYAEKEAAMMREKARIEASLYVLQKQRSATAASAEAAVYVAAAEMEEEPLEDLAQITAENRAQRTSDAQFKGISLNDTLLSGPDLNNTLLGVLLRFRKEQVAVTVDVEQMFYCFRVREDYRNYLRFLSFKHNDLSKEVTEFRMKVPVFGNSSSPAVAIYGLRRAAELGEEDHGSDAC</sequence>
<evidence type="ECO:0000313" key="3">
    <source>
        <dbReference type="Proteomes" id="UP001152622"/>
    </source>
</evidence>
<reference evidence="2" key="1">
    <citation type="journal article" date="2023" name="Science">
        <title>Genome structures resolve the early diversification of teleost fishes.</title>
        <authorList>
            <person name="Parey E."/>
            <person name="Louis A."/>
            <person name="Montfort J."/>
            <person name="Bouchez O."/>
            <person name="Roques C."/>
            <person name="Iampietro C."/>
            <person name="Lluch J."/>
            <person name="Castinel A."/>
            <person name="Donnadieu C."/>
            <person name="Desvignes T."/>
            <person name="Floi Bucao C."/>
            <person name="Jouanno E."/>
            <person name="Wen M."/>
            <person name="Mejri S."/>
            <person name="Dirks R."/>
            <person name="Jansen H."/>
            <person name="Henkel C."/>
            <person name="Chen W.J."/>
            <person name="Zahm M."/>
            <person name="Cabau C."/>
            <person name="Klopp C."/>
            <person name="Thompson A.W."/>
            <person name="Robinson-Rechavi M."/>
            <person name="Braasch I."/>
            <person name="Lecointre G."/>
            <person name="Bobe J."/>
            <person name="Postlethwait J.H."/>
            <person name="Berthelot C."/>
            <person name="Roest Crollius H."/>
            <person name="Guiguen Y."/>
        </authorList>
    </citation>
    <scope>NUCLEOTIDE SEQUENCE</scope>
    <source>
        <strain evidence="2">WJC10195</strain>
    </source>
</reference>
<gene>
    <name evidence="2" type="ORF">SKAU_G00209170</name>
</gene>
<evidence type="ECO:0000256" key="1">
    <source>
        <dbReference type="SAM" id="MobiDB-lite"/>
    </source>
</evidence>
<dbReference type="OrthoDB" id="6434680at2759"/>
<feature type="compositionally biased region" description="Low complexity" evidence="1">
    <location>
        <begin position="21"/>
        <end position="39"/>
    </location>
</feature>
<feature type="region of interest" description="Disordered" evidence="1">
    <location>
        <begin position="1"/>
        <end position="47"/>
    </location>
</feature>
<dbReference type="Proteomes" id="UP001152622">
    <property type="component" value="Chromosome 7"/>
</dbReference>
<organism evidence="2 3">
    <name type="scientific">Synaphobranchus kaupii</name>
    <name type="common">Kaup's arrowtooth eel</name>
    <dbReference type="NCBI Taxonomy" id="118154"/>
    <lineage>
        <taxon>Eukaryota</taxon>
        <taxon>Metazoa</taxon>
        <taxon>Chordata</taxon>
        <taxon>Craniata</taxon>
        <taxon>Vertebrata</taxon>
        <taxon>Euteleostomi</taxon>
        <taxon>Actinopterygii</taxon>
        <taxon>Neopterygii</taxon>
        <taxon>Teleostei</taxon>
        <taxon>Anguilliformes</taxon>
        <taxon>Synaphobranchidae</taxon>
        <taxon>Synaphobranchus</taxon>
    </lineage>
</organism>
<proteinExistence type="predicted"/>
<dbReference type="PANTHER" id="PTHR47331">
    <property type="entry name" value="PHD-TYPE DOMAIN-CONTAINING PROTEIN"/>
    <property type="match status" value="1"/>
</dbReference>
<accession>A0A9Q1F8P1</accession>
<protein>
    <submittedName>
        <fullName evidence="2">Uncharacterized protein</fullName>
    </submittedName>
</protein>
<comment type="caution">
    <text evidence="2">The sequence shown here is derived from an EMBL/GenBank/DDBJ whole genome shotgun (WGS) entry which is preliminary data.</text>
</comment>
<dbReference type="AlphaFoldDB" id="A0A9Q1F8P1"/>
<dbReference type="EMBL" id="JAINUF010000007">
    <property type="protein sequence ID" value="KAJ8353350.1"/>
    <property type="molecule type" value="Genomic_DNA"/>
</dbReference>
<keyword evidence="3" id="KW-1185">Reference proteome</keyword>
<dbReference type="PANTHER" id="PTHR47331:SF6">
    <property type="entry name" value="DOUBLECORTIN DOMAIN-CONTAINING PROTEIN"/>
    <property type="match status" value="1"/>
</dbReference>